<evidence type="ECO:0000259" key="2">
    <source>
        <dbReference type="Pfam" id="PF00561"/>
    </source>
</evidence>
<evidence type="ECO:0000256" key="1">
    <source>
        <dbReference type="ARBA" id="ARBA00022801"/>
    </source>
</evidence>
<reference evidence="4" key="1">
    <citation type="submission" date="2017-09" db="EMBL/GenBank/DDBJ databases">
        <authorList>
            <person name="Feng G."/>
            <person name="Zhu H."/>
        </authorList>
    </citation>
    <scope>NUCLEOTIDE SEQUENCE [LARGE SCALE GENOMIC DNA]</scope>
    <source>
        <strain evidence="4">1PNM-20</strain>
    </source>
</reference>
<gene>
    <name evidence="3" type="ORF">CKY28_13955</name>
</gene>
<dbReference type="InterPro" id="IPR000639">
    <property type="entry name" value="Epox_hydrolase-like"/>
</dbReference>
<proteinExistence type="predicted"/>
<accession>A0A2A2SD85</accession>
<dbReference type="Proteomes" id="UP000218151">
    <property type="component" value="Unassembled WGS sequence"/>
</dbReference>
<protein>
    <recommendedName>
        <fullName evidence="2">AB hydrolase-1 domain-containing protein</fullName>
    </recommendedName>
</protein>
<sequence length="290" mass="32025">MELRQVDTARGSFGVRVAGPEDGPVLLCVHGFPDDAGTWDGVGAALAARGYRVVAPYLRGYHPSPLEGDLGLAALTDDLAGVLEAVDARGRAFYMGHDYGSQIGYDLLTRYGGRFVAAVMLAGAHPANIARTVGRHPRQWWMSRYILGFQLKGLAEARVRTRDFRHLETLWRRWSPGLDPTPHMGRVKATFRRSMPHPIRMYRAGGFDIGERPIATPTLFVAGGADGCLLPALGDGQERLFKGGYERRVLAGVGHWPHLERSDLMTRWTGEWFERYGGGANRLPPSPHVR</sequence>
<dbReference type="InterPro" id="IPR029058">
    <property type="entry name" value="AB_hydrolase_fold"/>
</dbReference>
<dbReference type="OrthoDB" id="9797664at2"/>
<dbReference type="PRINTS" id="PR00412">
    <property type="entry name" value="EPOXHYDRLASE"/>
</dbReference>
<name>A0A2A2SD85_9SPHN</name>
<evidence type="ECO:0000313" key="4">
    <source>
        <dbReference type="Proteomes" id="UP000218151"/>
    </source>
</evidence>
<dbReference type="Pfam" id="PF00561">
    <property type="entry name" value="Abhydrolase_1"/>
    <property type="match status" value="1"/>
</dbReference>
<dbReference type="SUPFAM" id="SSF53474">
    <property type="entry name" value="alpha/beta-Hydrolases"/>
    <property type="match status" value="1"/>
</dbReference>
<dbReference type="GO" id="GO:0016787">
    <property type="term" value="F:hydrolase activity"/>
    <property type="evidence" value="ECO:0007669"/>
    <property type="project" value="UniProtKB-KW"/>
</dbReference>
<dbReference type="RefSeq" id="WP_095998967.1">
    <property type="nucleotide sequence ID" value="NZ_NSLI01000004.1"/>
</dbReference>
<organism evidence="3 4">
    <name type="scientific">Sphingomonas lenta</name>
    <dbReference type="NCBI Taxonomy" id="1141887"/>
    <lineage>
        <taxon>Bacteria</taxon>
        <taxon>Pseudomonadati</taxon>
        <taxon>Pseudomonadota</taxon>
        <taxon>Alphaproteobacteria</taxon>
        <taxon>Sphingomonadales</taxon>
        <taxon>Sphingomonadaceae</taxon>
        <taxon>Sphingomonas</taxon>
    </lineage>
</organism>
<dbReference type="Gene3D" id="3.40.50.1820">
    <property type="entry name" value="alpha/beta hydrolase"/>
    <property type="match status" value="1"/>
</dbReference>
<dbReference type="AlphaFoldDB" id="A0A2A2SD85"/>
<dbReference type="EMBL" id="NSLI01000004">
    <property type="protein sequence ID" value="PAX07142.1"/>
    <property type="molecule type" value="Genomic_DNA"/>
</dbReference>
<dbReference type="PANTHER" id="PTHR43329">
    <property type="entry name" value="EPOXIDE HYDROLASE"/>
    <property type="match status" value="1"/>
</dbReference>
<evidence type="ECO:0000313" key="3">
    <source>
        <dbReference type="EMBL" id="PAX07142.1"/>
    </source>
</evidence>
<dbReference type="InterPro" id="IPR000073">
    <property type="entry name" value="AB_hydrolase_1"/>
</dbReference>
<feature type="domain" description="AB hydrolase-1" evidence="2">
    <location>
        <begin position="24"/>
        <end position="261"/>
    </location>
</feature>
<keyword evidence="1" id="KW-0378">Hydrolase</keyword>
<keyword evidence="4" id="KW-1185">Reference proteome</keyword>
<comment type="caution">
    <text evidence="3">The sequence shown here is derived from an EMBL/GenBank/DDBJ whole genome shotgun (WGS) entry which is preliminary data.</text>
</comment>